<comment type="caution">
    <text evidence="1">The sequence shown here is derived from an EMBL/GenBank/DDBJ whole genome shotgun (WGS) entry which is preliminary data.</text>
</comment>
<dbReference type="EMBL" id="VFOV01000001">
    <property type="protein sequence ID" value="TQL67967.1"/>
    <property type="molecule type" value="Genomic_DNA"/>
</dbReference>
<protein>
    <submittedName>
        <fullName evidence="1">Uncharacterized protein</fullName>
    </submittedName>
</protein>
<dbReference type="RefSeq" id="WP_281285038.1">
    <property type="nucleotide sequence ID" value="NZ_VFOV01000001.1"/>
</dbReference>
<name>A0A543A5Y7_9ACTN</name>
<dbReference type="AlphaFoldDB" id="A0A543A5Y7"/>
<keyword evidence="2" id="KW-1185">Reference proteome</keyword>
<accession>A0A543A5Y7</accession>
<dbReference type="Proteomes" id="UP000320209">
    <property type="component" value="Unassembled WGS sequence"/>
</dbReference>
<sequence length="43" mass="4811">MDDEWHADLVRVLATWDRFSISIVTGTALRERALEHSRAAASG</sequence>
<evidence type="ECO:0000313" key="2">
    <source>
        <dbReference type="Proteomes" id="UP000320209"/>
    </source>
</evidence>
<reference evidence="1 2" key="1">
    <citation type="submission" date="2019-06" db="EMBL/GenBank/DDBJ databases">
        <title>Sequencing the genomes of 1000 actinobacteria strains.</title>
        <authorList>
            <person name="Klenk H.-P."/>
        </authorList>
    </citation>
    <scope>NUCLEOTIDE SEQUENCE [LARGE SCALE GENOMIC DNA]</scope>
    <source>
        <strain evidence="1 2">DSM 25218</strain>
    </source>
</reference>
<gene>
    <name evidence="1" type="ORF">FB381_1856</name>
</gene>
<evidence type="ECO:0000313" key="1">
    <source>
        <dbReference type="EMBL" id="TQL67967.1"/>
    </source>
</evidence>
<proteinExistence type="predicted"/>
<organism evidence="1 2">
    <name type="scientific">Nocardioides albertanoniae</name>
    <dbReference type="NCBI Taxonomy" id="1175486"/>
    <lineage>
        <taxon>Bacteria</taxon>
        <taxon>Bacillati</taxon>
        <taxon>Actinomycetota</taxon>
        <taxon>Actinomycetes</taxon>
        <taxon>Propionibacteriales</taxon>
        <taxon>Nocardioidaceae</taxon>
        <taxon>Nocardioides</taxon>
    </lineage>
</organism>